<dbReference type="EMBL" id="CALNXJ010000035">
    <property type="protein sequence ID" value="CAH3141198.1"/>
    <property type="molecule type" value="Genomic_DNA"/>
</dbReference>
<feature type="transmembrane region" description="Helical" evidence="2">
    <location>
        <begin position="64"/>
        <end position="87"/>
    </location>
</feature>
<protein>
    <recommendedName>
        <fullName evidence="3">N-acetyltransferase domain-containing protein</fullName>
    </recommendedName>
</protein>
<accession>A0AAU9X9Z2</accession>
<dbReference type="Pfam" id="PF00583">
    <property type="entry name" value="Acetyltransf_1"/>
    <property type="match status" value="1"/>
</dbReference>
<dbReference type="InterPro" id="IPR000182">
    <property type="entry name" value="GNAT_dom"/>
</dbReference>
<evidence type="ECO:0000313" key="5">
    <source>
        <dbReference type="Proteomes" id="UP001159428"/>
    </source>
</evidence>
<keyword evidence="5" id="KW-1185">Reference proteome</keyword>
<dbReference type="InterPro" id="IPR050769">
    <property type="entry name" value="NAT_camello-type"/>
</dbReference>
<gene>
    <name evidence="4" type="ORF">PMEA_00019575</name>
</gene>
<comment type="caution">
    <text evidence="4">The sequence shown here is derived from an EMBL/GenBank/DDBJ whole genome shotgun (WGS) entry which is preliminary data.</text>
</comment>
<evidence type="ECO:0000259" key="3">
    <source>
        <dbReference type="PROSITE" id="PS51186"/>
    </source>
</evidence>
<dbReference type="CDD" id="cd04301">
    <property type="entry name" value="NAT_SF"/>
    <property type="match status" value="1"/>
</dbReference>
<name>A0AAU9X9Z2_9CNID</name>
<sequence length="224" mass="26080">MIKMEGHLQIRSYHSPDYEECREIFSQGMQQLVSSITHLISSNLFWYITMVTIFAVMASLRWSIMLLVACLFLSLVLWALLYVFIYLEMWKFINHCLKTDLLDIEKTYMSNKGCHMWVAEWNGKIVGMVGLIQNEDHKPGIAELQRMSVSKTCRKMGVASKLLEELLKHSRQQGLEKIVLKTSSAQGPAVRLYRKFGFKLIEQKPIITNFIFKDMVIMSFELEL</sequence>
<organism evidence="4 5">
    <name type="scientific">Pocillopora meandrina</name>
    <dbReference type="NCBI Taxonomy" id="46732"/>
    <lineage>
        <taxon>Eukaryota</taxon>
        <taxon>Metazoa</taxon>
        <taxon>Cnidaria</taxon>
        <taxon>Anthozoa</taxon>
        <taxon>Hexacorallia</taxon>
        <taxon>Scleractinia</taxon>
        <taxon>Astrocoeniina</taxon>
        <taxon>Pocilloporidae</taxon>
        <taxon>Pocillopora</taxon>
    </lineage>
</organism>
<dbReference type="PANTHER" id="PTHR13947:SF37">
    <property type="entry name" value="LD18367P"/>
    <property type="match status" value="1"/>
</dbReference>
<dbReference type="InterPro" id="IPR016181">
    <property type="entry name" value="Acyl_CoA_acyltransferase"/>
</dbReference>
<dbReference type="GO" id="GO:0008080">
    <property type="term" value="F:N-acetyltransferase activity"/>
    <property type="evidence" value="ECO:0007669"/>
    <property type="project" value="InterPro"/>
</dbReference>
<keyword evidence="1" id="KW-0808">Transferase</keyword>
<keyword evidence="2" id="KW-0472">Membrane</keyword>
<evidence type="ECO:0000256" key="1">
    <source>
        <dbReference type="ARBA" id="ARBA00022679"/>
    </source>
</evidence>
<proteinExistence type="predicted"/>
<keyword evidence="2" id="KW-1133">Transmembrane helix</keyword>
<dbReference type="Gene3D" id="3.40.630.30">
    <property type="match status" value="1"/>
</dbReference>
<feature type="transmembrane region" description="Helical" evidence="2">
    <location>
        <begin position="32"/>
        <end position="58"/>
    </location>
</feature>
<reference evidence="4 5" key="1">
    <citation type="submission" date="2022-05" db="EMBL/GenBank/DDBJ databases">
        <authorList>
            <consortium name="Genoscope - CEA"/>
            <person name="William W."/>
        </authorList>
    </citation>
    <scope>NUCLEOTIDE SEQUENCE [LARGE SCALE GENOMIC DNA]</scope>
</reference>
<dbReference type="Proteomes" id="UP001159428">
    <property type="component" value="Unassembled WGS sequence"/>
</dbReference>
<keyword evidence="2" id="KW-0812">Transmembrane</keyword>
<evidence type="ECO:0000256" key="2">
    <source>
        <dbReference type="SAM" id="Phobius"/>
    </source>
</evidence>
<dbReference type="PROSITE" id="PS51186">
    <property type="entry name" value="GNAT"/>
    <property type="match status" value="1"/>
</dbReference>
<dbReference type="PANTHER" id="PTHR13947">
    <property type="entry name" value="GNAT FAMILY N-ACETYLTRANSFERASE"/>
    <property type="match status" value="1"/>
</dbReference>
<dbReference type="SUPFAM" id="SSF55729">
    <property type="entry name" value="Acyl-CoA N-acyltransferases (Nat)"/>
    <property type="match status" value="1"/>
</dbReference>
<dbReference type="AlphaFoldDB" id="A0AAU9X9Z2"/>
<feature type="domain" description="N-acetyltransferase" evidence="3">
    <location>
        <begin position="76"/>
        <end position="223"/>
    </location>
</feature>
<evidence type="ECO:0000313" key="4">
    <source>
        <dbReference type="EMBL" id="CAH3141198.1"/>
    </source>
</evidence>